<evidence type="ECO:0000256" key="1">
    <source>
        <dbReference type="ARBA" id="ARBA00022676"/>
    </source>
</evidence>
<dbReference type="Pfam" id="PF13579">
    <property type="entry name" value="Glyco_trans_4_4"/>
    <property type="match status" value="1"/>
</dbReference>
<keyword evidence="2" id="KW-0808">Transferase</keyword>
<dbReference type="PANTHER" id="PTHR12526">
    <property type="entry name" value="GLYCOSYLTRANSFERASE"/>
    <property type="match status" value="1"/>
</dbReference>
<keyword evidence="1" id="KW-0328">Glycosyltransferase</keyword>
<dbReference type="Gene3D" id="3.40.50.2000">
    <property type="entry name" value="Glycogen Phosphorylase B"/>
    <property type="match status" value="2"/>
</dbReference>
<dbReference type="GO" id="GO:0016757">
    <property type="term" value="F:glycosyltransferase activity"/>
    <property type="evidence" value="ECO:0007669"/>
    <property type="project" value="UniProtKB-KW"/>
</dbReference>
<feature type="domain" description="Glycosyl transferase family 1" evidence="3">
    <location>
        <begin position="225"/>
        <end position="378"/>
    </location>
</feature>
<evidence type="ECO:0000259" key="3">
    <source>
        <dbReference type="Pfam" id="PF00534"/>
    </source>
</evidence>
<feature type="domain" description="Glycosyltransferase subfamily 4-like N-terminal" evidence="4">
    <location>
        <begin position="13"/>
        <end position="199"/>
    </location>
</feature>
<evidence type="ECO:0000259" key="4">
    <source>
        <dbReference type="Pfam" id="PF13579"/>
    </source>
</evidence>
<sequence length="418" mass="45274">MRILLLVETLTIGGLPNYVLELARALAERGETVGLAHGGGEVPAFLDCRGVELLALTANGFQQPYDLQSALQILCDWQADLLHLHLCSVLPLLQALPSLGVPLLRSFHDYTSMCLRRGRRRFPGDRCTRPLGWSCALQGCLIGAPRPGSRVPGLQNLPAKLAERAVYHGFSASVVGSQHMRRVLLLNGFAEPDVNVVPYFSRFDQQALGRASLGAPKALGLPGRERPLRLLFTGQAVKGKGLEVLVKALAQLRGDWHFTAISSGPRLPVAKALAERHGIAERIDFIEWLPQEQLADYYRSADLFVLPSVWDDPGPLVGIEAMSFETPVLAFPVGGIPDYVLDGRTGYLTASVSVAGMAAGLQRALDQAESLPALGLAARALVAQRHTRGGHIDTLQQLYRRVTPPHTQPGLTAKELLS</sequence>
<dbReference type="KEGG" id="pcam:HNE05_08220"/>
<dbReference type="InterPro" id="IPR028098">
    <property type="entry name" value="Glyco_trans_4-like_N"/>
</dbReference>
<dbReference type="PANTHER" id="PTHR12526:SF510">
    <property type="entry name" value="D-INOSITOL 3-PHOSPHATE GLYCOSYLTRANSFERASE"/>
    <property type="match status" value="1"/>
</dbReference>
<dbReference type="SUPFAM" id="SSF53756">
    <property type="entry name" value="UDP-Glycosyltransferase/glycogen phosphorylase"/>
    <property type="match status" value="1"/>
</dbReference>
<dbReference type="CDD" id="cd03801">
    <property type="entry name" value="GT4_PimA-like"/>
    <property type="match status" value="1"/>
</dbReference>
<dbReference type="EMBL" id="CP053697">
    <property type="protein sequence ID" value="QKE63349.1"/>
    <property type="molecule type" value="Genomic_DNA"/>
</dbReference>
<gene>
    <name evidence="5" type="ORF">HNE05_08220</name>
</gene>
<evidence type="ECO:0000256" key="2">
    <source>
        <dbReference type="ARBA" id="ARBA00022679"/>
    </source>
</evidence>
<name>A0A6M8FHB5_9GAMM</name>
<dbReference type="AlphaFoldDB" id="A0A6M8FHB5"/>
<protein>
    <submittedName>
        <fullName evidence="5">Glycosyltransferase family 4 protein</fullName>
    </submittedName>
</protein>
<dbReference type="Pfam" id="PF00534">
    <property type="entry name" value="Glycos_transf_1"/>
    <property type="match status" value="1"/>
</dbReference>
<reference evidence="5" key="1">
    <citation type="submission" date="2020-07" db="EMBL/GenBank/DDBJ databases">
        <title>Nitrate ammonifying Pseudomonas campi sp. nov. isolated from German agricultural grassland.</title>
        <authorList>
            <person name="Timsy T."/>
            <person name="Ulrich A."/>
            <person name="Spanner T."/>
            <person name="Foesel B."/>
            <person name="Kolb S."/>
            <person name="Horn M.A."/>
            <person name="Behrendt U."/>
        </authorList>
    </citation>
    <scope>NUCLEOTIDE SEQUENCE</scope>
    <source>
        <strain evidence="5">S1-A32-2</strain>
    </source>
</reference>
<dbReference type="GO" id="GO:1901135">
    <property type="term" value="P:carbohydrate derivative metabolic process"/>
    <property type="evidence" value="ECO:0007669"/>
    <property type="project" value="UniProtKB-ARBA"/>
</dbReference>
<keyword evidence="6" id="KW-1185">Reference proteome</keyword>
<accession>A0A6M8FHB5</accession>
<organism evidence="5 6">
    <name type="scientific">Aquipseudomonas campi</name>
    <dbReference type="NCBI Taxonomy" id="2731681"/>
    <lineage>
        <taxon>Bacteria</taxon>
        <taxon>Pseudomonadati</taxon>
        <taxon>Pseudomonadota</taxon>
        <taxon>Gammaproteobacteria</taxon>
        <taxon>Pseudomonadales</taxon>
        <taxon>Pseudomonadaceae</taxon>
        <taxon>Aquipseudomonas</taxon>
    </lineage>
</organism>
<dbReference type="InterPro" id="IPR001296">
    <property type="entry name" value="Glyco_trans_1"/>
</dbReference>
<dbReference type="Proteomes" id="UP000501379">
    <property type="component" value="Chromosome"/>
</dbReference>
<dbReference type="RefSeq" id="WP_173206751.1">
    <property type="nucleotide sequence ID" value="NZ_CP053697.2"/>
</dbReference>
<evidence type="ECO:0000313" key="5">
    <source>
        <dbReference type="EMBL" id="QKE63349.1"/>
    </source>
</evidence>
<proteinExistence type="predicted"/>
<evidence type="ECO:0000313" key="6">
    <source>
        <dbReference type="Proteomes" id="UP000501379"/>
    </source>
</evidence>